<evidence type="ECO:0000313" key="16">
    <source>
        <dbReference type="Proteomes" id="UP000732377"/>
    </source>
</evidence>
<comment type="catalytic activity">
    <reaction evidence="12">
        <text>D-ribose + ATP = D-ribose 5-phosphate + ADP + H(+)</text>
        <dbReference type="Rhea" id="RHEA:13697"/>
        <dbReference type="ChEBI" id="CHEBI:15378"/>
        <dbReference type="ChEBI" id="CHEBI:30616"/>
        <dbReference type="ChEBI" id="CHEBI:47013"/>
        <dbReference type="ChEBI" id="CHEBI:78346"/>
        <dbReference type="ChEBI" id="CHEBI:456216"/>
        <dbReference type="EC" id="2.7.1.15"/>
    </reaction>
</comment>
<feature type="binding site" evidence="12">
    <location>
        <position position="159"/>
    </location>
    <ligand>
        <name>substrate</name>
    </ligand>
</feature>
<comment type="subcellular location">
    <subcellularLocation>
        <location evidence="12">Cytoplasm</location>
    </subcellularLocation>
</comment>
<proteinExistence type="inferred from homology"/>
<feature type="binding site" evidence="12">
    <location>
        <begin position="30"/>
        <end position="32"/>
    </location>
    <ligand>
        <name>substrate</name>
    </ligand>
</feature>
<evidence type="ECO:0000256" key="12">
    <source>
        <dbReference type="HAMAP-Rule" id="MF_01987"/>
    </source>
</evidence>
<comment type="subunit">
    <text evidence="12">Homodimer.</text>
</comment>
<accession>A0A953IBM4</accession>
<feature type="binding site" evidence="12">
    <location>
        <position position="269"/>
    </location>
    <ligand>
        <name>K(+)</name>
        <dbReference type="ChEBI" id="CHEBI:29103"/>
    </ligand>
</feature>
<dbReference type="PANTHER" id="PTHR10584:SF166">
    <property type="entry name" value="RIBOKINASE"/>
    <property type="match status" value="1"/>
</dbReference>
<evidence type="ECO:0000256" key="10">
    <source>
        <dbReference type="ARBA" id="ARBA00022958"/>
    </source>
</evidence>
<feature type="binding site" evidence="12">
    <location>
        <position position="205"/>
    </location>
    <ligand>
        <name>ATP</name>
        <dbReference type="ChEBI" id="CHEBI:30616"/>
    </ligand>
</feature>
<dbReference type="GO" id="GO:0046872">
    <property type="term" value="F:metal ion binding"/>
    <property type="evidence" value="ECO:0007669"/>
    <property type="project" value="UniProtKB-KW"/>
</dbReference>
<comment type="function">
    <text evidence="12">Catalyzes the phosphorylation of ribose at O-5 in a reaction requiring ATP and magnesium. The resulting D-ribose-5-phosphate can then be used either for sythesis of nucleotides, histidine, and tryptophan, or as a component of the pentose phosphate pathway.</text>
</comment>
<evidence type="ECO:0000256" key="9">
    <source>
        <dbReference type="ARBA" id="ARBA00022842"/>
    </source>
</evidence>
<keyword evidence="7 12" id="KW-0418">Kinase</keyword>
<dbReference type="HAMAP" id="MF_01987">
    <property type="entry name" value="Ribokinase"/>
    <property type="match status" value="1"/>
</dbReference>
<dbReference type="EC" id="2.7.1.15" evidence="2 12"/>
<protein>
    <recommendedName>
        <fullName evidence="3 12">Ribokinase</fullName>
        <shortName evidence="12">RK</shortName>
        <ecNumber evidence="2 12">2.7.1.15</ecNumber>
    </recommendedName>
</protein>
<evidence type="ECO:0000256" key="4">
    <source>
        <dbReference type="ARBA" id="ARBA00022679"/>
    </source>
</evidence>
<evidence type="ECO:0000256" key="2">
    <source>
        <dbReference type="ARBA" id="ARBA00012035"/>
    </source>
</evidence>
<evidence type="ECO:0000259" key="14">
    <source>
        <dbReference type="Pfam" id="PF00294"/>
    </source>
</evidence>
<keyword evidence="6 12" id="KW-0547">Nucleotide-binding</keyword>
<feature type="region of interest" description="Disordered" evidence="13">
    <location>
        <begin position="1"/>
        <end position="20"/>
    </location>
</feature>
<evidence type="ECO:0000313" key="15">
    <source>
        <dbReference type="EMBL" id="MBY6278038.1"/>
    </source>
</evidence>
<keyword evidence="10 12" id="KW-0630">Potassium</keyword>
<comment type="activity regulation">
    <text evidence="12">Activated by a monovalent cation that binds near, but not in, the active site. The most likely occupant of the site in vivo is potassium. Ion binding induces a conformational change that may alter substrate affinity.</text>
</comment>
<dbReference type="GO" id="GO:0019303">
    <property type="term" value="P:D-ribose catabolic process"/>
    <property type="evidence" value="ECO:0007669"/>
    <property type="project" value="UniProtKB-UniRule"/>
</dbReference>
<dbReference type="AlphaFoldDB" id="A0A953IBM4"/>
<evidence type="ECO:0000256" key="13">
    <source>
        <dbReference type="SAM" id="MobiDB-lite"/>
    </source>
</evidence>
<gene>
    <name evidence="12 15" type="primary">rbsK</name>
    <name evidence="15" type="ORF">CWE10_18020</name>
</gene>
<keyword evidence="11 12" id="KW-0119">Carbohydrate metabolism</keyword>
<keyword evidence="4 12" id="KW-0808">Transferase</keyword>
<dbReference type="Proteomes" id="UP000732377">
    <property type="component" value="Unassembled WGS sequence"/>
</dbReference>
<keyword evidence="8 12" id="KW-0067">ATP-binding</keyword>
<dbReference type="InterPro" id="IPR011611">
    <property type="entry name" value="PfkB_dom"/>
</dbReference>
<organism evidence="15 16">
    <name type="scientific">Symbiobacterium thermophilum</name>
    <dbReference type="NCBI Taxonomy" id="2734"/>
    <lineage>
        <taxon>Bacteria</taxon>
        <taxon>Bacillati</taxon>
        <taxon>Bacillota</taxon>
        <taxon>Clostridia</taxon>
        <taxon>Eubacteriales</taxon>
        <taxon>Symbiobacteriaceae</taxon>
        <taxon>Symbiobacterium</taxon>
    </lineage>
</organism>
<evidence type="ECO:0000256" key="11">
    <source>
        <dbReference type="ARBA" id="ARBA00023277"/>
    </source>
</evidence>
<comment type="caution">
    <text evidence="12">Lacks conserved residue(s) required for the propagation of feature annotation.</text>
</comment>
<dbReference type="GO" id="GO:0004747">
    <property type="term" value="F:ribokinase activity"/>
    <property type="evidence" value="ECO:0007669"/>
    <property type="project" value="UniProtKB-UniRule"/>
</dbReference>
<feature type="binding site" evidence="12">
    <location>
        <begin position="241"/>
        <end position="246"/>
    </location>
    <ligand>
        <name>ATP</name>
        <dbReference type="ChEBI" id="CHEBI:30616"/>
    </ligand>
</feature>
<dbReference type="EMBL" id="PIUK01000318">
    <property type="protein sequence ID" value="MBY6278038.1"/>
    <property type="molecule type" value="Genomic_DNA"/>
</dbReference>
<feature type="domain" description="Carbohydrate kinase PfkB" evidence="14">
    <location>
        <begin position="23"/>
        <end position="311"/>
    </location>
</feature>
<comment type="similarity">
    <text evidence="1">Belongs to the carbohydrate kinase pfkB family.</text>
</comment>
<feature type="binding site" evidence="12">
    <location>
        <position position="308"/>
    </location>
    <ligand>
        <name>K(+)</name>
        <dbReference type="ChEBI" id="CHEBI:29103"/>
    </ligand>
</feature>
<feature type="binding site" evidence="12">
    <location>
        <position position="273"/>
    </location>
    <ligand>
        <name>substrate</name>
    </ligand>
</feature>
<name>A0A953IBM4_SYMTR</name>
<dbReference type="SUPFAM" id="SSF53613">
    <property type="entry name" value="Ribokinase-like"/>
    <property type="match status" value="1"/>
</dbReference>
<feature type="binding site" evidence="12">
    <location>
        <begin position="58"/>
        <end position="62"/>
    </location>
    <ligand>
        <name>substrate</name>
    </ligand>
</feature>
<dbReference type="Pfam" id="PF00294">
    <property type="entry name" value="PfkB"/>
    <property type="match status" value="1"/>
</dbReference>
<comment type="cofactor">
    <cofactor evidence="12">
        <name>Mg(2+)</name>
        <dbReference type="ChEBI" id="CHEBI:18420"/>
    </cofactor>
    <text evidence="12">Requires a divalent cation, most likely magnesium in vivo, as an electrophilic catalyst to aid phosphoryl group transfer. It is the chelate of the metal and the nucleotide that is the actual substrate.</text>
</comment>
<dbReference type="InterPro" id="IPR002173">
    <property type="entry name" value="Carboh/pur_kinase_PfkB_CS"/>
</dbReference>
<feature type="binding site" evidence="12">
    <location>
        <position position="306"/>
    </location>
    <ligand>
        <name>K(+)</name>
        <dbReference type="ChEBI" id="CHEBI:29103"/>
    </ligand>
</feature>
<dbReference type="PRINTS" id="PR00990">
    <property type="entry name" value="RIBOKINASE"/>
</dbReference>
<dbReference type="InterPro" id="IPR029056">
    <property type="entry name" value="Ribokinase-like"/>
</dbReference>
<dbReference type="PROSITE" id="PS00584">
    <property type="entry name" value="PFKB_KINASES_2"/>
    <property type="match status" value="1"/>
</dbReference>
<reference evidence="15" key="1">
    <citation type="submission" date="2017-11" db="EMBL/GenBank/DDBJ databases">
        <title>Three new genomes from thermophilic consortium.</title>
        <authorList>
            <person name="Quaggio R."/>
            <person name="Amgarten D."/>
            <person name="Setubal J.C."/>
        </authorList>
    </citation>
    <scope>NUCLEOTIDE SEQUENCE</scope>
    <source>
        <strain evidence="15">ZCTH01-B2</strain>
    </source>
</reference>
<evidence type="ECO:0000256" key="7">
    <source>
        <dbReference type="ARBA" id="ARBA00022777"/>
    </source>
</evidence>
<evidence type="ECO:0000256" key="5">
    <source>
        <dbReference type="ARBA" id="ARBA00022723"/>
    </source>
</evidence>
<evidence type="ECO:0000256" key="8">
    <source>
        <dbReference type="ARBA" id="ARBA00022840"/>
    </source>
</evidence>
<dbReference type="NCBIfam" id="TIGR02152">
    <property type="entry name" value="D_ribokin_bact"/>
    <property type="match status" value="1"/>
</dbReference>
<dbReference type="InterPro" id="IPR002139">
    <property type="entry name" value="Ribo/fructo_kinase"/>
</dbReference>
<comment type="pathway">
    <text evidence="12">Carbohydrate metabolism; D-ribose degradation; D-ribose 5-phosphate from beta-D-ribopyranose: step 2/2.</text>
</comment>
<dbReference type="GO" id="GO:0005829">
    <property type="term" value="C:cytosol"/>
    <property type="evidence" value="ECO:0007669"/>
    <property type="project" value="TreeGrafter"/>
</dbReference>
<feature type="binding site" evidence="12">
    <location>
        <position position="303"/>
    </location>
    <ligand>
        <name>K(+)</name>
        <dbReference type="ChEBI" id="CHEBI:29103"/>
    </ligand>
</feature>
<keyword evidence="12" id="KW-0963">Cytoplasm</keyword>
<dbReference type="Gene3D" id="3.40.1190.20">
    <property type="match status" value="1"/>
</dbReference>
<comment type="caution">
    <text evidence="15">The sequence shown here is derived from an EMBL/GenBank/DDBJ whole genome shotgun (WGS) entry which is preliminary data.</text>
</comment>
<sequence>MSTRPSSSCAGPPEGGSRLDRPVVVVGSLNLDLVVNPERAPAAGETVFAPRLDQFPGGKGANQAVAAARLSAPVAMIGRVGQDAFGERLLESLRADGVATEGVSRSHTAGTGTAVITVDATGQNRIVVVPGANAEVTPELVEAHGPLIASAAALLLQLEVPVEACVRAAELAAAAGVPVILDPAPAPAEPLPEPLRRNTWLITPNETEAAALTGVPVAGRCGAEEAARVLWAQGFRQVLIKLGGEGAYLFRGGAGQWFEPFRVPVVDTTAAGDAFAGGLAAALHRGMALEEAVRWGMAAGALAVTRPGAQPAMGNLDELMTLLRTGRLDA</sequence>
<keyword evidence="5 12" id="KW-0479">Metal-binding</keyword>
<feature type="binding site" evidence="12">
    <location>
        <begin position="272"/>
        <end position="273"/>
    </location>
    <ligand>
        <name>ATP</name>
        <dbReference type="ChEBI" id="CHEBI:30616"/>
    </ligand>
</feature>
<feature type="binding site" evidence="12">
    <location>
        <position position="267"/>
    </location>
    <ligand>
        <name>K(+)</name>
        <dbReference type="ChEBI" id="CHEBI:29103"/>
    </ligand>
</feature>
<evidence type="ECO:0000256" key="3">
    <source>
        <dbReference type="ARBA" id="ARBA00016943"/>
    </source>
</evidence>
<dbReference type="PANTHER" id="PTHR10584">
    <property type="entry name" value="SUGAR KINASE"/>
    <property type="match status" value="1"/>
</dbReference>
<dbReference type="GO" id="GO:0005524">
    <property type="term" value="F:ATP binding"/>
    <property type="evidence" value="ECO:0007669"/>
    <property type="project" value="UniProtKB-UniRule"/>
</dbReference>
<keyword evidence="9 12" id="KW-0460">Magnesium</keyword>
<evidence type="ECO:0000256" key="1">
    <source>
        <dbReference type="ARBA" id="ARBA00005380"/>
    </source>
</evidence>
<feature type="active site" description="Proton acceptor" evidence="12">
    <location>
        <position position="273"/>
    </location>
</feature>
<evidence type="ECO:0000256" key="6">
    <source>
        <dbReference type="ARBA" id="ARBA00022741"/>
    </source>
</evidence>
<dbReference type="CDD" id="cd01174">
    <property type="entry name" value="ribokinase"/>
    <property type="match status" value="1"/>
</dbReference>
<comment type="similarity">
    <text evidence="12">Belongs to the carbohydrate kinase PfkB family. Ribokinase subfamily.</text>
</comment>
<dbReference type="InterPro" id="IPR011877">
    <property type="entry name" value="Ribokinase"/>
</dbReference>